<dbReference type="CDD" id="cd04793">
    <property type="entry name" value="LanC"/>
    <property type="match status" value="1"/>
</dbReference>
<dbReference type="SMART" id="SM01260">
    <property type="entry name" value="LANC_like"/>
    <property type="match status" value="1"/>
</dbReference>
<evidence type="ECO:0000256" key="1">
    <source>
        <dbReference type="PIRSR" id="PIRSR607822-1"/>
    </source>
</evidence>
<dbReference type="Proteomes" id="UP000662200">
    <property type="component" value="Unassembled WGS sequence"/>
</dbReference>
<reference evidence="2" key="1">
    <citation type="journal article" date="2014" name="Int. J. Syst. Evol. Microbiol.">
        <title>Complete genome sequence of Corynebacterium casei LMG S-19264T (=DSM 44701T), isolated from a smear-ripened cheese.</title>
        <authorList>
            <consortium name="US DOE Joint Genome Institute (JGI-PGF)"/>
            <person name="Walter F."/>
            <person name="Albersmeier A."/>
            <person name="Kalinowski J."/>
            <person name="Ruckert C."/>
        </authorList>
    </citation>
    <scope>NUCLEOTIDE SEQUENCE</scope>
    <source>
        <strain evidence="2">JCM 3091</strain>
    </source>
</reference>
<evidence type="ECO:0000313" key="2">
    <source>
        <dbReference type="EMBL" id="GGK13439.1"/>
    </source>
</evidence>
<dbReference type="AlphaFoldDB" id="A0A8J3BIG1"/>
<dbReference type="PRINTS" id="PR01955">
    <property type="entry name" value="LANCFRANKIA"/>
</dbReference>
<dbReference type="EMBL" id="BMQC01000001">
    <property type="protein sequence ID" value="GGK13439.1"/>
    <property type="molecule type" value="Genomic_DNA"/>
</dbReference>
<protein>
    <recommendedName>
        <fullName evidence="4">Lanthionine synthetase</fullName>
    </recommendedName>
</protein>
<dbReference type="Pfam" id="PF05147">
    <property type="entry name" value="LANC_like"/>
    <property type="match status" value="1"/>
</dbReference>
<dbReference type="GO" id="GO:0031179">
    <property type="term" value="P:peptide modification"/>
    <property type="evidence" value="ECO:0007669"/>
    <property type="project" value="InterPro"/>
</dbReference>
<dbReference type="InterPro" id="IPR033889">
    <property type="entry name" value="LanC"/>
</dbReference>
<accession>A0A8J3BIG1</accession>
<name>A0A8J3BIG1_9ACTN</name>
<feature type="binding site" evidence="1">
    <location>
        <position position="328"/>
    </location>
    <ligand>
        <name>Zn(2+)</name>
        <dbReference type="ChEBI" id="CHEBI:29105"/>
    </ligand>
</feature>
<reference evidence="2" key="2">
    <citation type="submission" date="2020-09" db="EMBL/GenBank/DDBJ databases">
        <authorList>
            <person name="Sun Q."/>
            <person name="Ohkuma M."/>
        </authorList>
    </citation>
    <scope>NUCLEOTIDE SEQUENCE</scope>
    <source>
        <strain evidence="2">JCM 3091</strain>
    </source>
</reference>
<feature type="binding site" evidence="1">
    <location>
        <position position="327"/>
    </location>
    <ligand>
        <name>Zn(2+)</name>
        <dbReference type="ChEBI" id="CHEBI:29105"/>
    </ligand>
</feature>
<keyword evidence="1" id="KW-0479">Metal-binding</keyword>
<dbReference type="Gene3D" id="1.50.10.20">
    <property type="match status" value="1"/>
</dbReference>
<dbReference type="GO" id="GO:0046872">
    <property type="term" value="F:metal ion binding"/>
    <property type="evidence" value="ECO:0007669"/>
    <property type="project" value="UniProtKB-KW"/>
</dbReference>
<evidence type="ECO:0008006" key="4">
    <source>
        <dbReference type="Google" id="ProtNLM"/>
    </source>
</evidence>
<evidence type="ECO:0000313" key="3">
    <source>
        <dbReference type="Proteomes" id="UP000662200"/>
    </source>
</evidence>
<organism evidence="2 3">
    <name type="scientific">Pilimelia terevasa</name>
    <dbReference type="NCBI Taxonomy" id="53372"/>
    <lineage>
        <taxon>Bacteria</taxon>
        <taxon>Bacillati</taxon>
        <taxon>Actinomycetota</taxon>
        <taxon>Actinomycetes</taxon>
        <taxon>Micromonosporales</taxon>
        <taxon>Micromonosporaceae</taxon>
        <taxon>Pilimelia</taxon>
    </lineage>
</organism>
<proteinExistence type="predicted"/>
<keyword evidence="3" id="KW-1185">Reference proteome</keyword>
<comment type="caution">
    <text evidence="2">The sequence shown here is derived from an EMBL/GenBank/DDBJ whole genome shotgun (WGS) entry which is preliminary data.</text>
</comment>
<dbReference type="SUPFAM" id="SSF158745">
    <property type="entry name" value="LanC-like"/>
    <property type="match status" value="1"/>
</dbReference>
<dbReference type="PRINTS" id="PR01950">
    <property type="entry name" value="LANCSUPER"/>
</dbReference>
<feature type="binding site" evidence="1">
    <location>
        <position position="278"/>
    </location>
    <ligand>
        <name>Zn(2+)</name>
        <dbReference type="ChEBI" id="CHEBI:29105"/>
    </ligand>
</feature>
<dbReference type="InterPro" id="IPR007822">
    <property type="entry name" value="LANC-like"/>
</dbReference>
<keyword evidence="1" id="KW-0862">Zinc</keyword>
<dbReference type="RefSeq" id="WP_189112262.1">
    <property type="nucleotide sequence ID" value="NZ_BMQC01000001.1"/>
</dbReference>
<gene>
    <name evidence="2" type="ORF">GCM10010124_02490</name>
</gene>
<sequence length="402" mass="42998">MTHQDAAALADAIANKVATPAQAVPTWKHQSLAKGHAGIALLHIQRARSGRGTWATAHAWLTSAASVDLSVAENASLYIGAPAVAYAVHAAGDDSERYEATRRKLAGLVARLAYQRVDQAHARMDRRELPELREFDLLGGLTGLGALLLQSQPEGEALAAILSYLVRLARPIRADGVDLPGWWTPTGPDFEITPTFPGGHANFGIAHGITGPLALLALAANQGLTVEGHHDAMHEICRWLDAWRQDHQRGSWWPQWIGREELSTGIVRQPSPLRPSWCYGTPGQARAQQLAGLALGDTTRQLAAECALARCIQDTIQLRQITDDSLCHGWAGVYQTVARAAADASEPTLNELLPLVARELVAFGGKSETIGLLEGDAGAALALHTAATGNPAFGWDRCLLLT</sequence>